<dbReference type="PANTHER" id="PTHR30137">
    <property type="entry name" value="LUCIFERASE-LIKE MONOOXYGENASE"/>
    <property type="match status" value="1"/>
</dbReference>
<dbReference type="PANTHER" id="PTHR30137:SF8">
    <property type="entry name" value="BLR5498 PROTEIN"/>
    <property type="match status" value="1"/>
</dbReference>
<dbReference type="RefSeq" id="WP_322457292.1">
    <property type="nucleotide sequence ID" value="NZ_CP141059.1"/>
</dbReference>
<dbReference type="InterPro" id="IPR036661">
    <property type="entry name" value="Luciferase-like_sf"/>
</dbReference>
<evidence type="ECO:0000256" key="2">
    <source>
        <dbReference type="ARBA" id="ARBA00023033"/>
    </source>
</evidence>
<evidence type="ECO:0000313" key="4">
    <source>
        <dbReference type="EMBL" id="WQQ28409.1"/>
    </source>
</evidence>
<name>A0ABZ0ZX64_9ACTN</name>
<dbReference type="InterPro" id="IPR011251">
    <property type="entry name" value="Luciferase-like_dom"/>
</dbReference>
<gene>
    <name evidence="4" type="ORF">SHK19_09290</name>
</gene>
<dbReference type="SUPFAM" id="SSF51679">
    <property type="entry name" value="Bacterial luciferase-like"/>
    <property type="match status" value="1"/>
</dbReference>
<evidence type="ECO:0000313" key="5">
    <source>
        <dbReference type="Proteomes" id="UP001327225"/>
    </source>
</evidence>
<dbReference type="CDD" id="cd01097">
    <property type="entry name" value="Tetrahydromethanopterin_reductase"/>
    <property type="match status" value="1"/>
</dbReference>
<evidence type="ECO:0000259" key="3">
    <source>
        <dbReference type="Pfam" id="PF00296"/>
    </source>
</evidence>
<dbReference type="EMBL" id="CP141059">
    <property type="protein sequence ID" value="WQQ28409.1"/>
    <property type="molecule type" value="Genomic_DNA"/>
</dbReference>
<evidence type="ECO:0000256" key="1">
    <source>
        <dbReference type="ARBA" id="ARBA00023002"/>
    </source>
</evidence>
<dbReference type="Pfam" id="PF00296">
    <property type="entry name" value="Bac_luciferase"/>
    <property type="match status" value="1"/>
</dbReference>
<keyword evidence="1" id="KW-0560">Oxidoreductase</keyword>
<reference evidence="5" key="1">
    <citation type="submission" date="2023-12" db="EMBL/GenBank/DDBJ databases">
        <title>Novel species in genus Nocardioides.</title>
        <authorList>
            <person name="Zhou H."/>
        </authorList>
    </citation>
    <scope>NUCLEOTIDE SEQUENCE [LARGE SCALE GENOMIC DNA]</scope>
    <source>
        <strain evidence="5">HM61</strain>
    </source>
</reference>
<sequence length="295" mass="30870">MQIGVALPQMARDYGPGTTVEWSRAIDEGPFSSVSAGERVTFSNPEMVASLAAAAAVTRRVRIMANVWVLPAHPAAMVAQQVGTLDQLAPGRLSLGVGVGGREHDYQALGAPLDARHARLDTKVAELRQLLAGEPPFPGADPVGPALTGAIPEILAAAMGPKSMARAARWADGVTGFTVTGRRAEMESTNQRADEAWAAADRPTPRKVTGCFVALGIDDPQATLRDYVCRYLAFAGDEIAAAMADEVTISSPDAVARLLDDAEGAGCDELILVPATADRRCLDAMEALVSRRGGA</sequence>
<proteinExistence type="predicted"/>
<organism evidence="4 5">
    <name type="scientific">Nocardioides bizhenqiangii</name>
    <dbReference type="NCBI Taxonomy" id="3095076"/>
    <lineage>
        <taxon>Bacteria</taxon>
        <taxon>Bacillati</taxon>
        <taxon>Actinomycetota</taxon>
        <taxon>Actinomycetes</taxon>
        <taxon>Propionibacteriales</taxon>
        <taxon>Nocardioidaceae</taxon>
        <taxon>Nocardioides</taxon>
    </lineage>
</organism>
<keyword evidence="5" id="KW-1185">Reference proteome</keyword>
<accession>A0ABZ0ZX64</accession>
<protein>
    <submittedName>
        <fullName evidence="4">LLM class flavin-dependent oxidoreductase</fullName>
    </submittedName>
</protein>
<dbReference type="Proteomes" id="UP001327225">
    <property type="component" value="Chromosome"/>
</dbReference>
<feature type="domain" description="Luciferase-like" evidence="3">
    <location>
        <begin position="16"/>
        <end position="233"/>
    </location>
</feature>
<keyword evidence="2" id="KW-0503">Monooxygenase</keyword>
<dbReference type="Gene3D" id="3.20.20.30">
    <property type="entry name" value="Luciferase-like domain"/>
    <property type="match status" value="1"/>
</dbReference>
<dbReference type="InterPro" id="IPR050766">
    <property type="entry name" value="Bact_Lucif_Oxidored"/>
</dbReference>